<dbReference type="InterPro" id="IPR002563">
    <property type="entry name" value="Flavin_Rdtase-like_dom"/>
</dbReference>
<dbReference type="SUPFAM" id="SSF50475">
    <property type="entry name" value="FMN-binding split barrel"/>
    <property type="match status" value="1"/>
</dbReference>
<dbReference type="Gene3D" id="2.30.110.10">
    <property type="entry name" value="Electron Transport, Fmn-binding Protein, Chain A"/>
    <property type="match status" value="1"/>
</dbReference>
<accession>A0AAE4K3F7</accession>
<dbReference type="PANTHER" id="PTHR43812">
    <property type="entry name" value="BLR2425 PROTEIN"/>
    <property type="match status" value="1"/>
</dbReference>
<dbReference type="EMBL" id="JAVRAA010000003">
    <property type="protein sequence ID" value="MDT0336792.1"/>
    <property type="molecule type" value="Genomic_DNA"/>
</dbReference>
<protein>
    <submittedName>
        <fullName evidence="2">Flavin reductase family protein</fullName>
        <ecNumber evidence="2">1.5.1.-</ecNumber>
    </submittedName>
</protein>
<sequence length="205" mass="22435">MSPLFHRYEPRHGHGLAHDPIPSILGPRPIGWISTLNAEGRPNLAPYSFFNIFNYRPPIVAFASVGKKDSVRNAEATGEFVYNLATRALAGQVNQSSLEQSEVNEFELAGLTPVPGLVVAAPRVGESPVAMECKVTQIQPLTTLEGRTLDTWMVYGEVVAVHIDQSLLVDGVYDTAAAQHILRGGGPADYFEVLPQGRFQMRRPK</sequence>
<dbReference type="EC" id="1.5.1.-" evidence="2"/>
<dbReference type="Pfam" id="PF01613">
    <property type="entry name" value="Flavin_Reduct"/>
    <property type="match status" value="1"/>
</dbReference>
<name>A0AAE4K3F7_9BURK</name>
<proteinExistence type="predicted"/>
<dbReference type="GO" id="GO:0016646">
    <property type="term" value="F:oxidoreductase activity, acting on the CH-NH group of donors, NAD or NADP as acceptor"/>
    <property type="evidence" value="ECO:0007669"/>
    <property type="project" value="UniProtKB-ARBA"/>
</dbReference>
<organism evidence="2">
    <name type="scientific">Herbaspirillum huttiense subsp. nephrolepidis</name>
    <dbReference type="NCBI Taxonomy" id="3075126"/>
    <lineage>
        <taxon>Bacteria</taxon>
        <taxon>Pseudomonadati</taxon>
        <taxon>Pseudomonadota</taxon>
        <taxon>Betaproteobacteria</taxon>
        <taxon>Burkholderiales</taxon>
        <taxon>Oxalobacteraceae</taxon>
        <taxon>Herbaspirillum</taxon>
    </lineage>
</organism>
<evidence type="ECO:0000313" key="2">
    <source>
        <dbReference type="EMBL" id="MDT0336792.1"/>
    </source>
</evidence>
<keyword evidence="2" id="KW-0560">Oxidoreductase</keyword>
<dbReference type="PANTHER" id="PTHR43812:SF2">
    <property type="entry name" value="FLAVIN REDUCTASE LIKE DOMAIN-CONTAINING PROTEIN"/>
    <property type="match status" value="1"/>
</dbReference>
<dbReference type="RefSeq" id="WP_034333845.1">
    <property type="nucleotide sequence ID" value="NZ_JAVLSM010000004.1"/>
</dbReference>
<feature type="domain" description="Flavin reductase like" evidence="1">
    <location>
        <begin position="25"/>
        <end position="175"/>
    </location>
</feature>
<gene>
    <name evidence="2" type="ORF">RJN63_08135</name>
</gene>
<dbReference type="GO" id="GO:0010181">
    <property type="term" value="F:FMN binding"/>
    <property type="evidence" value="ECO:0007669"/>
    <property type="project" value="InterPro"/>
</dbReference>
<reference evidence="2" key="1">
    <citation type="submission" date="2023-02" db="EMBL/GenBank/DDBJ databases">
        <title>Description of Herbaspirillum huttiense subsp. nephrolepsisexaltata and Herbaspirillum huttiense subsp. lycopersicon.</title>
        <authorList>
            <person name="Poudel M."/>
            <person name="Sharma A."/>
            <person name="Goss E."/>
            <person name="Tapia J.H."/>
            <person name="Harmon C.M."/>
            <person name="Jones J.B."/>
        </authorList>
    </citation>
    <scope>NUCLEOTIDE SEQUENCE</scope>
    <source>
        <strain evidence="2">NC40101</strain>
    </source>
</reference>
<evidence type="ECO:0000259" key="1">
    <source>
        <dbReference type="SMART" id="SM00903"/>
    </source>
</evidence>
<dbReference type="InterPro" id="IPR012349">
    <property type="entry name" value="Split_barrel_FMN-bd"/>
</dbReference>
<dbReference type="AlphaFoldDB" id="A0AAE4K3F7"/>
<dbReference type="SMART" id="SM00903">
    <property type="entry name" value="Flavin_Reduct"/>
    <property type="match status" value="1"/>
</dbReference>
<comment type="caution">
    <text evidence="2">The sequence shown here is derived from an EMBL/GenBank/DDBJ whole genome shotgun (WGS) entry which is preliminary data.</text>
</comment>